<sequence length="1483" mass="154857">MSSNASPVTRLSSSSSFRAFSPAKSGSAPTSAGATSARGGDCSRHHSHLHHHNVTSAGRTDTVSQTCFYFTVFFSNNPPIFHSNRIPPAKLGIGTRGTSQAREPAWPAARGAPASSLSASTDGLADGTPSSIPYSQCTVCQEQYWKTVFGEPRASRAARPWIGNPYADGLCTAGPEAEEGGDGCAAVVGDYRSATATVEEVPQQTLQTVAFPTTFGSCDRSCAYPIRAFGRHKQNASAVSSPTVSLQALPILPQTSPSQPQPLPSPSSCATGAEITRAANANGSIQQGTSVCTQSHAAGAPTALVDATPHPVGSFDSTLSAASVNDVKASEAATEGVQSTAGAACVSSHPTPVCADAGWSCEDTVAARTFSNEDTETSDSCRGPQQRRGRVRARRPRPLIATGTTSRHAEGQAPPLPWNATSSAAPALTAALGVSPITSSPTAPQTGTVTRDDTVRPLSLTGAVTNALTSSATQQQQQQQQQQQEGPPWNMRMEEVRSAKGELRYYRIILTVSFAALITRHTGLMHSMQTRHAAAALVILCPPCGLHYRFLLHHVDVLRSVLNRTTEFSIRTVQRFFGLLYLPTQQLKGSQQQVLKGIAAQLEAHPEAVETYRAVKAELMNALRLRFPLPLLAPATSAWVVPVLMRSSLSSLRARSLMRRTSDKWTSGPLGASAALMSWLSTDDASASPVEGSSANVLSCGAASCATPQLADILHEATSFVREYSELFASAYICGILSLAKGGVGSAGLHARFSVGNNANVSDGATAASAAGIEDVSSPNVRGPSVLPGSTQFASSEKAVRESSSAPAGGGGVAASWAECVPELLSPYAAYWSSLTNQHGLQHCGDAGVIHFGQRAPVRQHGGGGAGLLERERDDVNSKDAVLVTRASGDAAPSETTGAGSLAAGAPFTLAASAHSPAASCFTEEKSRAMATADPATRFPATRDGTTAEILTSTAGMTVASGGALSRDTVNATSRSSEHGSCSPVAPPASTWVGAPAPSHPPRAAGDKASRFTAKEDEYSLHCGRLGRVVIFTQDGILARRLLIIAAFLWTCGGRGDALDGGVVARSGAPGRPCATGPRHSTDSITEEAALRNGEARHMYETAVAAGVSSAEHANVPIQWVAEEFSEARLCTLCSRFSPENALLVVVPRQLQCRRVYLRKYVAGTTVLVEEHSGKGARICSPPFPFRCSIPKQVVVQPDPTVTTLLREACSLHTKSHGAVSFADVFQRMVRWLHWQSAAAVLAREAHTQGVATTRATSVSTTANGTSLVRLASTDAIWPSSDTVLGAATSCPVARMHHENACRKTMPVVTSPAMRVMHEGNTYASSPVNRCDASYDLNSVEEALLPGSKCDAGAWAYATGASTNATCGVASEASTTTPRTELTPSTSMLLASQGLLKPPSAFITASRSAASPARTTSLSSLKFFNWFHSSPTSTSTAVTQSHPILSPIMLGQMYSANGGVDGQLQRLLAGADDDVVGDRGFIT</sequence>
<feature type="compositionally biased region" description="Low complexity" evidence="1">
    <location>
        <begin position="1"/>
        <end position="37"/>
    </location>
</feature>
<evidence type="ECO:0000313" key="2">
    <source>
        <dbReference type="EMBL" id="KAG5505802.1"/>
    </source>
</evidence>
<dbReference type="PANTHER" id="PTHR48447:SF1">
    <property type="entry name" value="REVERSE TRANSCRIPTASE ZINC-BINDING DOMAIN-CONTAINING PROTEIN"/>
    <property type="match status" value="1"/>
</dbReference>
<gene>
    <name evidence="2" type="ORF">JKF63_05138</name>
</gene>
<name>A0A836IHS5_9TRYP</name>
<feature type="compositionally biased region" description="Basic residues" evidence="1">
    <location>
        <begin position="385"/>
        <end position="397"/>
    </location>
</feature>
<accession>A0A836IHS5</accession>
<comment type="caution">
    <text evidence="2">The sequence shown here is derived from an EMBL/GenBank/DDBJ whole genome shotgun (WGS) entry which is preliminary data.</text>
</comment>
<feature type="region of interest" description="Disordered" evidence="1">
    <location>
        <begin position="1"/>
        <end position="57"/>
    </location>
</feature>
<dbReference type="PANTHER" id="PTHR48447">
    <property type="entry name" value="REVERSE TRANSCRIPTASE ZINC-BINDING DOMAIN-CONTAINING PROTEIN"/>
    <property type="match status" value="1"/>
</dbReference>
<dbReference type="RefSeq" id="XP_067757470.1">
    <property type="nucleotide sequence ID" value="XM_067901107.1"/>
</dbReference>
<feature type="compositionally biased region" description="Low complexity" evidence="1">
    <location>
        <begin position="474"/>
        <end position="484"/>
    </location>
</feature>
<dbReference type="KEGG" id="phet:94291184"/>
<feature type="region of interest" description="Disordered" evidence="1">
    <location>
        <begin position="435"/>
        <end position="456"/>
    </location>
</feature>
<dbReference type="OrthoDB" id="266011at2759"/>
<dbReference type="GeneID" id="94291184"/>
<proteinExistence type="predicted"/>
<evidence type="ECO:0000313" key="3">
    <source>
        <dbReference type="Proteomes" id="UP000674318"/>
    </source>
</evidence>
<dbReference type="EMBL" id="JAFJZO010000021">
    <property type="protein sequence ID" value="KAG5505802.1"/>
    <property type="molecule type" value="Genomic_DNA"/>
</dbReference>
<dbReference type="Proteomes" id="UP000674318">
    <property type="component" value="Chromosome 21"/>
</dbReference>
<feature type="compositionally biased region" description="Polar residues" evidence="1">
    <location>
        <begin position="436"/>
        <end position="449"/>
    </location>
</feature>
<keyword evidence="3" id="KW-1185">Reference proteome</keyword>
<organism evidence="2 3">
    <name type="scientific">Porcisia hertigi</name>
    <dbReference type="NCBI Taxonomy" id="2761500"/>
    <lineage>
        <taxon>Eukaryota</taxon>
        <taxon>Discoba</taxon>
        <taxon>Euglenozoa</taxon>
        <taxon>Kinetoplastea</taxon>
        <taxon>Metakinetoplastina</taxon>
        <taxon>Trypanosomatida</taxon>
        <taxon>Trypanosomatidae</taxon>
        <taxon>Leishmaniinae</taxon>
        <taxon>Porcisia</taxon>
    </lineage>
</organism>
<feature type="region of interest" description="Disordered" evidence="1">
    <location>
        <begin position="468"/>
        <end position="491"/>
    </location>
</feature>
<reference evidence="2 3" key="1">
    <citation type="submission" date="2021-02" db="EMBL/GenBank/DDBJ databases">
        <title>Porcisia hertigi Genome sequencing and assembly.</title>
        <authorList>
            <person name="Almutairi H."/>
            <person name="Gatherer D."/>
        </authorList>
    </citation>
    <scope>NUCLEOTIDE SEQUENCE [LARGE SCALE GENOMIC DNA]</scope>
    <source>
        <strain evidence="2 3">C119</strain>
    </source>
</reference>
<protein>
    <submittedName>
        <fullName evidence="2">Uncharacterized protein</fullName>
    </submittedName>
</protein>
<feature type="region of interest" description="Disordered" evidence="1">
    <location>
        <begin position="371"/>
        <end position="421"/>
    </location>
</feature>
<evidence type="ECO:0000256" key="1">
    <source>
        <dbReference type="SAM" id="MobiDB-lite"/>
    </source>
</evidence>